<protein>
    <submittedName>
        <fullName evidence="9">WD repeat-containing protein 46</fullName>
    </submittedName>
</protein>
<dbReference type="SMART" id="SM00320">
    <property type="entry name" value="WD40"/>
    <property type="match status" value="4"/>
</dbReference>
<keyword evidence="3" id="KW-0677">Repeat</keyword>
<dbReference type="PROSITE" id="PS00678">
    <property type="entry name" value="WD_REPEATS_1"/>
    <property type="match status" value="1"/>
</dbReference>
<proteinExistence type="predicted"/>
<dbReference type="InterPro" id="IPR036322">
    <property type="entry name" value="WD40_repeat_dom_sf"/>
</dbReference>
<accession>A0ABM1MJA7</accession>
<dbReference type="Proteomes" id="UP000695000">
    <property type="component" value="Unplaced"/>
</dbReference>
<dbReference type="RefSeq" id="XP_017774657.1">
    <property type="nucleotide sequence ID" value="XM_017919168.1"/>
</dbReference>
<feature type="region of interest" description="Disordered" evidence="6">
    <location>
        <begin position="512"/>
        <end position="532"/>
    </location>
</feature>
<keyword evidence="4" id="KW-0539">Nucleus</keyword>
<dbReference type="SMART" id="SM01033">
    <property type="entry name" value="BING4CT"/>
    <property type="match status" value="1"/>
</dbReference>
<dbReference type="PROSITE" id="PS50082">
    <property type="entry name" value="WD_REPEATS_2"/>
    <property type="match status" value="1"/>
</dbReference>
<evidence type="ECO:0000259" key="7">
    <source>
        <dbReference type="SMART" id="SM01033"/>
    </source>
</evidence>
<evidence type="ECO:0000256" key="3">
    <source>
        <dbReference type="ARBA" id="ARBA00022737"/>
    </source>
</evidence>
<dbReference type="InterPro" id="IPR019775">
    <property type="entry name" value="WD40_repeat_CS"/>
</dbReference>
<dbReference type="PANTHER" id="PTHR14085:SF3">
    <property type="entry name" value="WD REPEAT-CONTAINING PROTEIN 46"/>
    <property type="match status" value="1"/>
</dbReference>
<organism evidence="8 9">
    <name type="scientific">Nicrophorus vespilloides</name>
    <name type="common">Boreal carrion beetle</name>
    <dbReference type="NCBI Taxonomy" id="110193"/>
    <lineage>
        <taxon>Eukaryota</taxon>
        <taxon>Metazoa</taxon>
        <taxon>Ecdysozoa</taxon>
        <taxon>Arthropoda</taxon>
        <taxon>Hexapoda</taxon>
        <taxon>Insecta</taxon>
        <taxon>Pterygota</taxon>
        <taxon>Neoptera</taxon>
        <taxon>Endopterygota</taxon>
        <taxon>Coleoptera</taxon>
        <taxon>Polyphaga</taxon>
        <taxon>Staphyliniformia</taxon>
        <taxon>Silphidae</taxon>
        <taxon>Nicrophorinae</taxon>
        <taxon>Nicrophorus</taxon>
    </lineage>
</organism>
<sequence>MEIPEPKPKTKREIRKDNNVKIRQVNEVLTYNVNQKKVLSRYHKKQLLKKTNAAKRVKKGSKIPGRAPVPKGVVKKYDKGDGVSTRGITGIYQKEKWKNKENQFKKATEQSARVEILLSEKGGGIEADEGEKTKDIKQIDIVKNVDVASAAKSFELHLNEFGPYQVKYTRNGKHMLLAGKLGHMASFNWFTKKLACEINVMESIHDICYLHVDTMFACAQKKYLHIYDNTGTELHCLRKISNINKLEFLPYHFLLAAGSDFGKLQWLDVSVGEVVGSVLTKQHGLSTMVQNPYNAVLCTGSTKGDVAMWTPNCQEPVAKLFCHKSPVTAMDIDPSGLYMATAGSDFKVKIWDARNLEKTLQVYKIPYAASNVSFSQTGLMAVSNRQNLDIYRDCCATATRDQYLVHRFKQTITNMKFCPFEDVLGVGTQKGFTSLLIPGAGEANFDALELNPYQYTSQRKEGEVKALLEKIPYEMISLNPSVITEVDVPTMKEQIEMKQKLHFIKPPQIDYKPRNKAKGKGGSVNNARNKKIAQEKVKKDFYQKLSELEEGEKSNEETKKSNVKANNPILQRFL</sequence>
<evidence type="ECO:0000313" key="8">
    <source>
        <dbReference type="Proteomes" id="UP000695000"/>
    </source>
</evidence>
<dbReference type="InterPro" id="IPR040315">
    <property type="entry name" value="WDR46/Utp7"/>
</dbReference>
<dbReference type="Pfam" id="PF00400">
    <property type="entry name" value="WD40"/>
    <property type="match status" value="1"/>
</dbReference>
<reference evidence="9" key="1">
    <citation type="submission" date="2025-08" db="UniProtKB">
        <authorList>
            <consortium name="RefSeq"/>
        </authorList>
    </citation>
    <scope>IDENTIFICATION</scope>
    <source>
        <tissue evidence="9">Whole Larva</tissue>
    </source>
</reference>
<evidence type="ECO:0000313" key="9">
    <source>
        <dbReference type="RefSeq" id="XP_017774657.1"/>
    </source>
</evidence>
<keyword evidence="8" id="KW-1185">Reference proteome</keyword>
<dbReference type="InterPro" id="IPR015943">
    <property type="entry name" value="WD40/YVTN_repeat-like_dom_sf"/>
</dbReference>
<feature type="repeat" description="WD" evidence="5">
    <location>
        <begin position="320"/>
        <end position="361"/>
    </location>
</feature>
<feature type="domain" description="BING4 C-terminal" evidence="7">
    <location>
        <begin position="402"/>
        <end position="480"/>
    </location>
</feature>
<dbReference type="InterPro" id="IPR001680">
    <property type="entry name" value="WD40_rpt"/>
</dbReference>
<feature type="region of interest" description="Disordered" evidence="6">
    <location>
        <begin position="59"/>
        <end position="78"/>
    </location>
</feature>
<dbReference type="InterPro" id="IPR012952">
    <property type="entry name" value="BING4_C_dom"/>
</dbReference>
<evidence type="ECO:0000256" key="5">
    <source>
        <dbReference type="PROSITE-ProRule" id="PRU00221"/>
    </source>
</evidence>
<feature type="compositionally biased region" description="Basic and acidic residues" evidence="6">
    <location>
        <begin position="551"/>
        <end position="560"/>
    </location>
</feature>
<dbReference type="SUPFAM" id="SSF50978">
    <property type="entry name" value="WD40 repeat-like"/>
    <property type="match status" value="1"/>
</dbReference>
<dbReference type="PROSITE" id="PS50294">
    <property type="entry name" value="WD_REPEATS_REGION"/>
    <property type="match status" value="1"/>
</dbReference>
<feature type="region of interest" description="Disordered" evidence="6">
    <location>
        <begin position="548"/>
        <end position="567"/>
    </location>
</feature>
<dbReference type="GeneID" id="108561298"/>
<dbReference type="Gene3D" id="2.130.10.10">
    <property type="entry name" value="YVTN repeat-like/Quinoprotein amine dehydrogenase"/>
    <property type="match status" value="1"/>
</dbReference>
<dbReference type="PANTHER" id="PTHR14085">
    <property type="entry name" value="WD-REPEAT PROTEIN BING4"/>
    <property type="match status" value="1"/>
</dbReference>
<evidence type="ECO:0000256" key="4">
    <source>
        <dbReference type="ARBA" id="ARBA00023242"/>
    </source>
</evidence>
<keyword evidence="2 5" id="KW-0853">WD repeat</keyword>
<dbReference type="Pfam" id="PF08149">
    <property type="entry name" value="BING4CT"/>
    <property type="match status" value="1"/>
</dbReference>
<evidence type="ECO:0000256" key="2">
    <source>
        <dbReference type="ARBA" id="ARBA00022574"/>
    </source>
</evidence>
<name>A0ABM1MJA7_NICVS</name>
<evidence type="ECO:0000256" key="6">
    <source>
        <dbReference type="SAM" id="MobiDB-lite"/>
    </source>
</evidence>
<comment type="subcellular location">
    <subcellularLocation>
        <location evidence="1">Nucleus</location>
        <location evidence="1">Nucleolus</location>
    </subcellularLocation>
</comment>
<evidence type="ECO:0000256" key="1">
    <source>
        <dbReference type="ARBA" id="ARBA00004604"/>
    </source>
</evidence>
<gene>
    <name evidence="9" type="primary">LOC108561298</name>
</gene>